<dbReference type="InterPro" id="IPR010372">
    <property type="entry name" value="DNA_pol3_delta_N"/>
</dbReference>
<evidence type="ECO:0000313" key="10">
    <source>
        <dbReference type="EMBL" id="MBB3022542.1"/>
    </source>
</evidence>
<sequence>MAQVEWHSVAPAPVVLLTGREPLLLQRAADRLRTLVREKDPEVEIHDLQAGDTTPGELRQVTAPSLFGDARLVLIDNLGRANDQLLDALIDYVQQPEDGVTLVLRHGGEQRGKKLLDTIRKSGAPWVKADPIKKLNDKHAFTLSEFSRARRRIATDAVHALVDAFGSDLAELAATCQQLLSDTQPEPKEEAGPITLRDVEALTAGRVETTAFAVADAAIGGKEREALALLRHAELAGVDPVPLVASFARKLRDVARAAAPGATAQSVGMPDWLFRNQAREARQWTDRGLAAAIQAVASADHGVKGNERDPHWTVQRMVISICRARRIR</sequence>
<dbReference type="PANTHER" id="PTHR34388">
    <property type="entry name" value="DNA POLYMERASE III SUBUNIT DELTA"/>
    <property type="match status" value="1"/>
</dbReference>
<accession>A0A839QRA2</accession>
<dbReference type="GO" id="GO:0009360">
    <property type="term" value="C:DNA polymerase III complex"/>
    <property type="evidence" value="ECO:0007669"/>
    <property type="project" value="InterPro"/>
</dbReference>
<evidence type="ECO:0000256" key="5">
    <source>
        <dbReference type="ARBA" id="ARBA00022705"/>
    </source>
</evidence>
<keyword evidence="4 10" id="KW-0548">Nucleotidyltransferase</keyword>
<dbReference type="Pfam" id="PF06144">
    <property type="entry name" value="DNA_pol3_delta"/>
    <property type="match status" value="1"/>
</dbReference>
<gene>
    <name evidence="10" type="ORF">FHX50_000790</name>
</gene>
<evidence type="ECO:0000256" key="7">
    <source>
        <dbReference type="ARBA" id="ARBA00034754"/>
    </source>
</evidence>
<evidence type="ECO:0000256" key="4">
    <source>
        <dbReference type="ARBA" id="ARBA00022695"/>
    </source>
</evidence>
<evidence type="ECO:0000256" key="2">
    <source>
        <dbReference type="ARBA" id="ARBA00017703"/>
    </source>
</evidence>
<dbReference type="GO" id="GO:0003677">
    <property type="term" value="F:DNA binding"/>
    <property type="evidence" value="ECO:0007669"/>
    <property type="project" value="InterPro"/>
</dbReference>
<dbReference type="InterPro" id="IPR027417">
    <property type="entry name" value="P-loop_NTPase"/>
</dbReference>
<organism evidence="10 11">
    <name type="scientific">Helcobacillus massiliensis</name>
    <dbReference type="NCBI Taxonomy" id="521392"/>
    <lineage>
        <taxon>Bacteria</taxon>
        <taxon>Bacillati</taxon>
        <taxon>Actinomycetota</taxon>
        <taxon>Actinomycetes</taxon>
        <taxon>Micrococcales</taxon>
        <taxon>Dermabacteraceae</taxon>
        <taxon>Helcobacillus</taxon>
    </lineage>
</organism>
<dbReference type="InterPro" id="IPR008921">
    <property type="entry name" value="DNA_pol3_clamp-load_cplx_C"/>
</dbReference>
<dbReference type="GO" id="GO:0003887">
    <property type="term" value="F:DNA-directed DNA polymerase activity"/>
    <property type="evidence" value="ECO:0007669"/>
    <property type="project" value="UniProtKB-KW"/>
</dbReference>
<dbReference type="Gene3D" id="1.20.272.10">
    <property type="match status" value="1"/>
</dbReference>
<dbReference type="Proteomes" id="UP000568050">
    <property type="component" value="Unassembled WGS sequence"/>
</dbReference>
<evidence type="ECO:0000313" key="11">
    <source>
        <dbReference type="Proteomes" id="UP000568050"/>
    </source>
</evidence>
<feature type="domain" description="DNA polymerase III delta N-terminal" evidence="9">
    <location>
        <begin position="16"/>
        <end position="121"/>
    </location>
</feature>
<evidence type="ECO:0000256" key="1">
    <source>
        <dbReference type="ARBA" id="ARBA00012417"/>
    </source>
</evidence>
<dbReference type="InterPro" id="IPR005790">
    <property type="entry name" value="DNA_polIII_delta"/>
</dbReference>
<keyword evidence="3 10" id="KW-0808">Transferase</keyword>
<dbReference type="EMBL" id="JACHWP010000001">
    <property type="protein sequence ID" value="MBB3022542.1"/>
    <property type="molecule type" value="Genomic_DNA"/>
</dbReference>
<evidence type="ECO:0000259" key="9">
    <source>
        <dbReference type="Pfam" id="PF06144"/>
    </source>
</evidence>
<dbReference type="GO" id="GO:0006261">
    <property type="term" value="P:DNA-templated DNA replication"/>
    <property type="evidence" value="ECO:0007669"/>
    <property type="project" value="TreeGrafter"/>
</dbReference>
<reference evidence="10 11" key="1">
    <citation type="submission" date="2020-08" db="EMBL/GenBank/DDBJ databases">
        <title>Sequencing the genomes of 1000 actinobacteria strains.</title>
        <authorList>
            <person name="Klenk H.-P."/>
        </authorList>
    </citation>
    <scope>NUCLEOTIDE SEQUENCE [LARGE SCALE GENOMIC DNA]</scope>
    <source>
        <strain evidence="10 11">DSM 23040</strain>
    </source>
</reference>
<dbReference type="NCBIfam" id="TIGR01128">
    <property type="entry name" value="holA"/>
    <property type="match status" value="1"/>
</dbReference>
<dbReference type="SUPFAM" id="SSF52540">
    <property type="entry name" value="P-loop containing nucleoside triphosphate hydrolases"/>
    <property type="match status" value="1"/>
</dbReference>
<evidence type="ECO:0000256" key="6">
    <source>
        <dbReference type="ARBA" id="ARBA00022932"/>
    </source>
</evidence>
<evidence type="ECO:0000256" key="3">
    <source>
        <dbReference type="ARBA" id="ARBA00022679"/>
    </source>
</evidence>
<dbReference type="PANTHER" id="PTHR34388:SF1">
    <property type="entry name" value="DNA POLYMERASE III SUBUNIT DELTA"/>
    <property type="match status" value="1"/>
</dbReference>
<keyword evidence="6" id="KW-0239">DNA-directed DNA polymerase</keyword>
<dbReference type="AlphaFoldDB" id="A0A839QRA2"/>
<proteinExistence type="inferred from homology"/>
<keyword evidence="5" id="KW-0235">DNA replication</keyword>
<comment type="caution">
    <text evidence="10">The sequence shown here is derived from an EMBL/GenBank/DDBJ whole genome shotgun (WGS) entry which is preliminary data.</text>
</comment>
<name>A0A839QRA2_9MICO</name>
<dbReference type="Gene3D" id="3.40.50.300">
    <property type="entry name" value="P-loop containing nucleotide triphosphate hydrolases"/>
    <property type="match status" value="1"/>
</dbReference>
<comment type="similarity">
    <text evidence="7">Belongs to the DNA polymerase HolA subunit family.</text>
</comment>
<comment type="catalytic activity">
    <reaction evidence="8">
        <text>DNA(n) + a 2'-deoxyribonucleoside 5'-triphosphate = DNA(n+1) + diphosphate</text>
        <dbReference type="Rhea" id="RHEA:22508"/>
        <dbReference type="Rhea" id="RHEA-COMP:17339"/>
        <dbReference type="Rhea" id="RHEA-COMP:17340"/>
        <dbReference type="ChEBI" id="CHEBI:33019"/>
        <dbReference type="ChEBI" id="CHEBI:61560"/>
        <dbReference type="ChEBI" id="CHEBI:173112"/>
        <dbReference type="EC" id="2.7.7.7"/>
    </reaction>
</comment>
<dbReference type="EC" id="2.7.7.7" evidence="1"/>
<dbReference type="SUPFAM" id="SSF48019">
    <property type="entry name" value="post-AAA+ oligomerization domain-like"/>
    <property type="match status" value="1"/>
</dbReference>
<keyword evidence="11" id="KW-1185">Reference proteome</keyword>
<protein>
    <recommendedName>
        <fullName evidence="2">DNA polymerase III subunit delta</fullName>
        <ecNumber evidence="1">2.7.7.7</ecNumber>
    </recommendedName>
</protein>
<dbReference type="RefSeq" id="WP_183374686.1">
    <property type="nucleotide sequence ID" value="NZ_CBCSFZ010000007.1"/>
</dbReference>
<evidence type="ECO:0000256" key="8">
    <source>
        <dbReference type="ARBA" id="ARBA00049244"/>
    </source>
</evidence>